<accession>A0A4V6TAR0</accession>
<organism evidence="1 2">
    <name type="scientific">Aureobasidium pullulans</name>
    <name type="common">Black yeast</name>
    <name type="synonym">Pullularia pullulans</name>
    <dbReference type="NCBI Taxonomy" id="5580"/>
    <lineage>
        <taxon>Eukaryota</taxon>
        <taxon>Fungi</taxon>
        <taxon>Dikarya</taxon>
        <taxon>Ascomycota</taxon>
        <taxon>Pezizomycotina</taxon>
        <taxon>Dothideomycetes</taxon>
        <taxon>Dothideomycetidae</taxon>
        <taxon>Dothideales</taxon>
        <taxon>Saccotheciaceae</taxon>
        <taxon>Aureobasidium</taxon>
    </lineage>
</organism>
<evidence type="ECO:0000313" key="1">
    <source>
        <dbReference type="EMBL" id="THW81907.1"/>
    </source>
</evidence>
<evidence type="ECO:0000313" key="2">
    <source>
        <dbReference type="Proteomes" id="UP000304928"/>
    </source>
</evidence>
<name>A0A4V6TAR0_AURPU</name>
<protein>
    <submittedName>
        <fullName evidence="1">Uncharacterized protein</fullName>
    </submittedName>
</protein>
<gene>
    <name evidence="1" type="ORF">D6D15_10475</name>
</gene>
<dbReference type="Proteomes" id="UP000304928">
    <property type="component" value="Unassembled WGS sequence"/>
</dbReference>
<dbReference type="EMBL" id="QZAR01000422">
    <property type="protein sequence ID" value="THW81907.1"/>
    <property type="molecule type" value="Genomic_DNA"/>
</dbReference>
<reference evidence="1 2" key="1">
    <citation type="submission" date="2018-10" db="EMBL/GenBank/DDBJ databases">
        <title>Fifty Aureobasidium pullulans genomes reveal a recombining polyextremotolerant generalist.</title>
        <authorList>
            <person name="Gostincar C."/>
            <person name="Turk M."/>
            <person name="Zajc J."/>
            <person name="Gunde-Cimerman N."/>
        </authorList>
    </citation>
    <scope>NUCLEOTIDE SEQUENCE [LARGE SCALE GENOMIC DNA]</scope>
    <source>
        <strain evidence="1 2">EXF-10507</strain>
    </source>
</reference>
<comment type="caution">
    <text evidence="1">The sequence shown here is derived from an EMBL/GenBank/DDBJ whole genome shotgun (WGS) entry which is preliminary data.</text>
</comment>
<dbReference type="AlphaFoldDB" id="A0A4V6TAR0"/>
<proteinExistence type="predicted"/>
<sequence length="141" mass="15741">MLKLLHGSGTGTASVFSSKDLPGGFDLRINKFLAKPKNNLLIKDITSQLEIYHGLEVEIEATKAYRGKISRFAVAIERWTVWSRQDILENCKTISKKEVLSSIATSLAKNRSLAADIIEVRFEFSYALTDQANPKILISLN</sequence>